<sequence>MVECIAYSFLCDSYRETWKQQESQTARASSTDVIVAQKGNMPAPGTSQGHASIPPVVINLDPFVENCDWKLEPGPKEAAKKFRDDILNKHATGKPLSLVMDLGDSAEDRERAILSFYKMACVDWASPLTCTLKVPGGTLLFDGEKDHLIHSTSPFLLESDFFVVAGRMIGHSFLHGGPCLAGLSPAFMYSLVDHQKKP</sequence>
<gene>
    <name evidence="1" type="ORF">QQF64_023848</name>
</gene>
<organism evidence="1 2">
    <name type="scientific">Cirrhinus molitorella</name>
    <name type="common">mud carp</name>
    <dbReference type="NCBI Taxonomy" id="172907"/>
    <lineage>
        <taxon>Eukaryota</taxon>
        <taxon>Metazoa</taxon>
        <taxon>Chordata</taxon>
        <taxon>Craniata</taxon>
        <taxon>Vertebrata</taxon>
        <taxon>Euteleostomi</taxon>
        <taxon>Actinopterygii</taxon>
        <taxon>Neopterygii</taxon>
        <taxon>Teleostei</taxon>
        <taxon>Ostariophysi</taxon>
        <taxon>Cypriniformes</taxon>
        <taxon>Cyprinidae</taxon>
        <taxon>Labeoninae</taxon>
        <taxon>Labeonini</taxon>
        <taxon>Cirrhinus</taxon>
    </lineage>
</organism>
<keyword evidence="2" id="KW-1185">Reference proteome</keyword>
<dbReference type="Proteomes" id="UP001558613">
    <property type="component" value="Unassembled WGS sequence"/>
</dbReference>
<protein>
    <submittedName>
        <fullName evidence="1">Uncharacterized protein</fullName>
    </submittedName>
</protein>
<dbReference type="EMBL" id="JAYMGO010000003">
    <property type="protein sequence ID" value="KAL1277175.1"/>
    <property type="molecule type" value="Genomic_DNA"/>
</dbReference>
<comment type="caution">
    <text evidence="1">The sequence shown here is derived from an EMBL/GenBank/DDBJ whole genome shotgun (WGS) entry which is preliminary data.</text>
</comment>
<name>A0ABR3NJR3_9TELE</name>
<evidence type="ECO:0000313" key="1">
    <source>
        <dbReference type="EMBL" id="KAL1277175.1"/>
    </source>
</evidence>
<proteinExistence type="predicted"/>
<evidence type="ECO:0000313" key="2">
    <source>
        <dbReference type="Proteomes" id="UP001558613"/>
    </source>
</evidence>
<accession>A0ABR3NJR3</accession>
<reference evidence="1 2" key="1">
    <citation type="submission" date="2023-09" db="EMBL/GenBank/DDBJ databases">
        <authorList>
            <person name="Wang M."/>
        </authorList>
    </citation>
    <scope>NUCLEOTIDE SEQUENCE [LARGE SCALE GENOMIC DNA]</scope>
    <source>
        <strain evidence="1">GT-2023</strain>
        <tissue evidence="1">Liver</tissue>
    </source>
</reference>